<sequence>SSSVEPTSSTVVTSETTESGTESSSTSFEPTSSTVVTSETTESGTESSKEDTSTTDAQTTSLEITSETSTEITESSTEDTLTTDSQTTEIVLNRFLNGRNDFSIRFRFSFSSSSRIFTRNLNVFDQSFDFFSIYRNGFISFNQRANIPSIPRPSASIRNFNFPIISPFWTNSFFDQASDILYGVYTRKETDIDFYNSIYSIINNSPARIENSFYPEIIYSITWRNLLVNSNN</sequence>
<keyword evidence="3" id="KW-1185">Reference proteome</keyword>
<organism evidence="2 3">
    <name type="scientific">Brachionus plicatilis</name>
    <name type="common">Marine rotifer</name>
    <name type="synonym">Brachionus muelleri</name>
    <dbReference type="NCBI Taxonomy" id="10195"/>
    <lineage>
        <taxon>Eukaryota</taxon>
        <taxon>Metazoa</taxon>
        <taxon>Spiralia</taxon>
        <taxon>Gnathifera</taxon>
        <taxon>Rotifera</taxon>
        <taxon>Eurotatoria</taxon>
        <taxon>Monogononta</taxon>
        <taxon>Pseudotrocha</taxon>
        <taxon>Ploima</taxon>
        <taxon>Brachionidae</taxon>
        <taxon>Brachionus</taxon>
    </lineage>
</organism>
<feature type="non-terminal residue" evidence="2">
    <location>
        <position position="1"/>
    </location>
</feature>
<gene>
    <name evidence="2" type="ORF">BpHYR1_024290</name>
</gene>
<comment type="caution">
    <text evidence="2">The sequence shown here is derived from an EMBL/GenBank/DDBJ whole genome shotgun (WGS) entry which is preliminary data.</text>
</comment>
<dbReference type="STRING" id="10195.A0A3M7PDY4"/>
<evidence type="ECO:0000256" key="1">
    <source>
        <dbReference type="SAM" id="MobiDB-lite"/>
    </source>
</evidence>
<proteinExistence type="predicted"/>
<protein>
    <submittedName>
        <fullName evidence="2">Uncharacterized protein</fullName>
    </submittedName>
</protein>
<accession>A0A3M7PDY4</accession>
<feature type="region of interest" description="Disordered" evidence="1">
    <location>
        <begin position="1"/>
        <end position="84"/>
    </location>
</feature>
<evidence type="ECO:0000313" key="3">
    <source>
        <dbReference type="Proteomes" id="UP000276133"/>
    </source>
</evidence>
<feature type="compositionally biased region" description="Low complexity" evidence="1">
    <location>
        <begin position="1"/>
        <end position="46"/>
    </location>
</feature>
<name>A0A3M7PDY4_BRAPC</name>
<evidence type="ECO:0000313" key="2">
    <source>
        <dbReference type="EMBL" id="RMZ97336.1"/>
    </source>
</evidence>
<feature type="compositionally biased region" description="Low complexity" evidence="1">
    <location>
        <begin position="54"/>
        <end position="84"/>
    </location>
</feature>
<dbReference type="AlphaFoldDB" id="A0A3M7PDY4"/>
<dbReference type="EMBL" id="REGN01011476">
    <property type="protein sequence ID" value="RMZ97336.1"/>
    <property type="molecule type" value="Genomic_DNA"/>
</dbReference>
<dbReference type="Proteomes" id="UP000276133">
    <property type="component" value="Unassembled WGS sequence"/>
</dbReference>
<feature type="non-terminal residue" evidence="2">
    <location>
        <position position="232"/>
    </location>
</feature>
<reference evidence="2 3" key="1">
    <citation type="journal article" date="2018" name="Sci. Rep.">
        <title>Genomic signatures of local adaptation to the degree of environmental predictability in rotifers.</title>
        <authorList>
            <person name="Franch-Gras L."/>
            <person name="Hahn C."/>
            <person name="Garcia-Roger E.M."/>
            <person name="Carmona M.J."/>
            <person name="Serra M."/>
            <person name="Gomez A."/>
        </authorList>
    </citation>
    <scope>NUCLEOTIDE SEQUENCE [LARGE SCALE GENOMIC DNA]</scope>
    <source>
        <strain evidence="2">HYR1</strain>
    </source>
</reference>